<accession>A0A4C1SFA4</accession>
<proteinExistence type="predicted"/>
<dbReference type="AlphaFoldDB" id="A0A4C1SFA4"/>
<protein>
    <submittedName>
        <fullName evidence="2">Uncharacterized protein</fullName>
    </submittedName>
</protein>
<dbReference type="Proteomes" id="UP000299102">
    <property type="component" value="Unassembled WGS sequence"/>
</dbReference>
<evidence type="ECO:0000313" key="3">
    <source>
        <dbReference type="Proteomes" id="UP000299102"/>
    </source>
</evidence>
<evidence type="ECO:0000313" key="2">
    <source>
        <dbReference type="EMBL" id="GBP00853.1"/>
    </source>
</evidence>
<comment type="caution">
    <text evidence="2">The sequence shown here is derived from an EMBL/GenBank/DDBJ whole genome shotgun (WGS) entry which is preliminary data.</text>
</comment>
<gene>
    <name evidence="2" type="ORF">EVAR_2202_1</name>
</gene>
<keyword evidence="3" id="KW-1185">Reference proteome</keyword>
<evidence type="ECO:0000256" key="1">
    <source>
        <dbReference type="SAM" id="MobiDB-lite"/>
    </source>
</evidence>
<dbReference type="EMBL" id="BGZK01000007">
    <property type="protein sequence ID" value="GBP00853.1"/>
    <property type="molecule type" value="Genomic_DNA"/>
</dbReference>
<name>A0A4C1SFA4_EUMVA</name>
<reference evidence="2 3" key="1">
    <citation type="journal article" date="2019" name="Commun. Biol.">
        <title>The bagworm genome reveals a unique fibroin gene that provides high tensile strength.</title>
        <authorList>
            <person name="Kono N."/>
            <person name="Nakamura H."/>
            <person name="Ohtoshi R."/>
            <person name="Tomita M."/>
            <person name="Numata K."/>
            <person name="Arakawa K."/>
        </authorList>
    </citation>
    <scope>NUCLEOTIDE SEQUENCE [LARGE SCALE GENOMIC DNA]</scope>
</reference>
<sequence length="186" mass="20304">MGRRTDPAASARVPFVFNCILCVLGRHSFSEWPQQPFSVRSSDSETESDKSIKSTKSGKTETSENSFTLVENKNKRAIKISLKKPELVRNLLARDMDVDISQVASASANGSTSPPIQGPATISTQVVTDRINKGRSLMKERRSRSMPPLFAVRSSSGTRPRIVMQTLDALNVWSLIGPGSARALAN</sequence>
<feature type="compositionally biased region" description="Basic and acidic residues" evidence="1">
    <location>
        <begin position="47"/>
        <end position="62"/>
    </location>
</feature>
<organism evidence="2 3">
    <name type="scientific">Eumeta variegata</name>
    <name type="common">Bagworm moth</name>
    <name type="synonym">Eumeta japonica</name>
    <dbReference type="NCBI Taxonomy" id="151549"/>
    <lineage>
        <taxon>Eukaryota</taxon>
        <taxon>Metazoa</taxon>
        <taxon>Ecdysozoa</taxon>
        <taxon>Arthropoda</taxon>
        <taxon>Hexapoda</taxon>
        <taxon>Insecta</taxon>
        <taxon>Pterygota</taxon>
        <taxon>Neoptera</taxon>
        <taxon>Endopterygota</taxon>
        <taxon>Lepidoptera</taxon>
        <taxon>Glossata</taxon>
        <taxon>Ditrysia</taxon>
        <taxon>Tineoidea</taxon>
        <taxon>Psychidae</taxon>
        <taxon>Oiketicinae</taxon>
        <taxon>Eumeta</taxon>
    </lineage>
</organism>
<feature type="region of interest" description="Disordered" evidence="1">
    <location>
        <begin position="34"/>
        <end position="67"/>
    </location>
</feature>